<name>A0A2V5HTM8_9EURO</name>
<sequence>MPHPSSLLRSPSLRPPLSSSVLLLRPPSLRRSHATARVSLVRPYHTTLYYNLTKILCILRPRPTSSLRAFPPNVVLVLVVVLPPSVLSRHCRILGVETIPQYNLARVSCILRTSFPSVLPPILPSISTT</sequence>
<accession>A0A2V5HTM8</accession>
<dbReference type="Proteomes" id="UP000248817">
    <property type="component" value="Unassembled WGS sequence"/>
</dbReference>
<dbReference type="AlphaFoldDB" id="A0A2V5HTM8"/>
<protein>
    <submittedName>
        <fullName evidence="1">Uncharacterized protein</fullName>
    </submittedName>
</protein>
<reference evidence="1 2" key="1">
    <citation type="submission" date="2018-02" db="EMBL/GenBank/DDBJ databases">
        <title>The genomes of Aspergillus section Nigri reveals drivers in fungal speciation.</title>
        <authorList>
            <consortium name="DOE Joint Genome Institute"/>
            <person name="Vesth T.C."/>
            <person name="Nybo J."/>
            <person name="Theobald S."/>
            <person name="Brandl J."/>
            <person name="Frisvad J.C."/>
            <person name="Nielsen K.F."/>
            <person name="Lyhne E.K."/>
            <person name="Kogle M.E."/>
            <person name="Kuo A."/>
            <person name="Riley R."/>
            <person name="Clum A."/>
            <person name="Nolan M."/>
            <person name="Lipzen A."/>
            <person name="Salamov A."/>
            <person name="Henrissat B."/>
            <person name="Wiebenga A."/>
            <person name="De vries R.P."/>
            <person name="Grigoriev I.V."/>
            <person name="Mortensen U.H."/>
            <person name="Andersen M.R."/>
            <person name="Baker S.E."/>
        </authorList>
    </citation>
    <scope>NUCLEOTIDE SEQUENCE [LARGE SCALE GENOMIC DNA]</scope>
    <source>
        <strain evidence="1 2">CBS 114.80</strain>
    </source>
</reference>
<gene>
    <name evidence="1" type="ORF">BP00DRAFT_32502</name>
</gene>
<keyword evidence="2" id="KW-1185">Reference proteome</keyword>
<evidence type="ECO:0000313" key="1">
    <source>
        <dbReference type="EMBL" id="PYI27161.1"/>
    </source>
</evidence>
<organism evidence="1 2">
    <name type="scientific">Aspergillus indologenus CBS 114.80</name>
    <dbReference type="NCBI Taxonomy" id="1450541"/>
    <lineage>
        <taxon>Eukaryota</taxon>
        <taxon>Fungi</taxon>
        <taxon>Dikarya</taxon>
        <taxon>Ascomycota</taxon>
        <taxon>Pezizomycotina</taxon>
        <taxon>Eurotiomycetes</taxon>
        <taxon>Eurotiomycetidae</taxon>
        <taxon>Eurotiales</taxon>
        <taxon>Aspergillaceae</taxon>
        <taxon>Aspergillus</taxon>
        <taxon>Aspergillus subgen. Circumdati</taxon>
    </lineage>
</organism>
<dbReference type="EMBL" id="KZ825576">
    <property type="protein sequence ID" value="PYI27161.1"/>
    <property type="molecule type" value="Genomic_DNA"/>
</dbReference>
<evidence type="ECO:0000313" key="2">
    <source>
        <dbReference type="Proteomes" id="UP000248817"/>
    </source>
</evidence>
<proteinExistence type="predicted"/>